<keyword evidence="1" id="KW-0472">Membrane</keyword>
<evidence type="ECO:0000313" key="3">
    <source>
        <dbReference type="Proteomes" id="UP000037696"/>
    </source>
</evidence>
<gene>
    <name evidence="2" type="ORF">ACN38_g3047</name>
</gene>
<organism evidence="2 3">
    <name type="scientific">Penicillium nordicum</name>
    <dbReference type="NCBI Taxonomy" id="229535"/>
    <lineage>
        <taxon>Eukaryota</taxon>
        <taxon>Fungi</taxon>
        <taxon>Dikarya</taxon>
        <taxon>Ascomycota</taxon>
        <taxon>Pezizomycotina</taxon>
        <taxon>Eurotiomycetes</taxon>
        <taxon>Eurotiomycetidae</taxon>
        <taxon>Eurotiales</taxon>
        <taxon>Aspergillaceae</taxon>
        <taxon>Penicillium</taxon>
    </lineage>
</organism>
<sequence length="143" mass="16378">MKHESGRFARYPRFRFVAFNTIMRQQARKSAGLYARRQADRPDITVEELQDLFFNDDAESHTLVKLMPSDIGMGTSKVNIVRFCKDRMVFNWLTSGWMFACLHACLTPCLHISLFSFLPSSSVLSSINYCISTTACSRSANKY</sequence>
<keyword evidence="1" id="KW-1133">Transmembrane helix</keyword>
<keyword evidence="1" id="KW-0812">Transmembrane</keyword>
<protein>
    <submittedName>
        <fullName evidence="2">Uncharacterized protein</fullName>
    </submittedName>
</protein>
<evidence type="ECO:0000313" key="2">
    <source>
        <dbReference type="EMBL" id="KOS45974.1"/>
    </source>
</evidence>
<feature type="transmembrane region" description="Helical" evidence="1">
    <location>
        <begin position="97"/>
        <end position="118"/>
    </location>
</feature>
<reference evidence="2 3" key="1">
    <citation type="submission" date="2015-08" db="EMBL/GenBank/DDBJ databases">
        <title>Genome sequencing of Penicillium nordicum.</title>
        <authorList>
            <person name="Nguyen H.D."/>
            <person name="Seifert K.A."/>
        </authorList>
    </citation>
    <scope>NUCLEOTIDE SEQUENCE [LARGE SCALE GENOMIC DNA]</scope>
    <source>
        <strain evidence="2 3">DAOMC 185683</strain>
    </source>
</reference>
<dbReference type="EMBL" id="LHQQ01000035">
    <property type="protein sequence ID" value="KOS45974.1"/>
    <property type="molecule type" value="Genomic_DNA"/>
</dbReference>
<accession>A0A0M8PCT1</accession>
<evidence type="ECO:0000256" key="1">
    <source>
        <dbReference type="SAM" id="Phobius"/>
    </source>
</evidence>
<keyword evidence="3" id="KW-1185">Reference proteome</keyword>
<dbReference type="Proteomes" id="UP000037696">
    <property type="component" value="Unassembled WGS sequence"/>
</dbReference>
<dbReference type="OrthoDB" id="4368118at2759"/>
<dbReference type="AlphaFoldDB" id="A0A0M8PCT1"/>
<comment type="caution">
    <text evidence="2">The sequence shown here is derived from an EMBL/GenBank/DDBJ whole genome shotgun (WGS) entry which is preliminary data.</text>
</comment>
<name>A0A0M8PCT1_9EURO</name>
<proteinExistence type="predicted"/>